<dbReference type="EC" id="1.5.1.2" evidence="4"/>
<keyword evidence="4" id="KW-0028">Amino-acid biosynthesis</keyword>
<evidence type="ECO:0000256" key="5">
    <source>
        <dbReference type="PIRSR" id="PIRSR000193-1"/>
    </source>
</evidence>
<dbReference type="SUPFAM" id="SSF48179">
    <property type="entry name" value="6-phosphogluconate dehydrogenase C-terminal domain-like"/>
    <property type="match status" value="1"/>
</dbReference>
<dbReference type="RefSeq" id="WP_115468665.1">
    <property type="nucleotide sequence ID" value="NZ_QKRA01000006.1"/>
</dbReference>
<dbReference type="Pfam" id="PF03807">
    <property type="entry name" value="F420_oxidored"/>
    <property type="match status" value="1"/>
</dbReference>
<dbReference type="InterPro" id="IPR029036">
    <property type="entry name" value="P5CR_dimer"/>
</dbReference>
<evidence type="ECO:0000256" key="1">
    <source>
        <dbReference type="ARBA" id="ARBA00005525"/>
    </source>
</evidence>
<organism evidence="8 9">
    <name type="scientific">Marinomonas piezotolerans</name>
    <dbReference type="NCBI Taxonomy" id="2213058"/>
    <lineage>
        <taxon>Bacteria</taxon>
        <taxon>Pseudomonadati</taxon>
        <taxon>Pseudomonadota</taxon>
        <taxon>Gammaproteobacteria</taxon>
        <taxon>Oceanospirillales</taxon>
        <taxon>Oceanospirillaceae</taxon>
        <taxon>Marinomonas</taxon>
    </lineage>
</organism>
<evidence type="ECO:0000256" key="4">
    <source>
        <dbReference type="HAMAP-Rule" id="MF_01925"/>
    </source>
</evidence>
<dbReference type="AlphaFoldDB" id="A0A370U7J9"/>
<dbReference type="GO" id="GO:0005737">
    <property type="term" value="C:cytoplasm"/>
    <property type="evidence" value="ECO:0007669"/>
    <property type="project" value="UniProtKB-SubCell"/>
</dbReference>
<dbReference type="PANTHER" id="PTHR11645:SF0">
    <property type="entry name" value="PYRROLINE-5-CARBOXYLATE REDUCTASE 3"/>
    <property type="match status" value="1"/>
</dbReference>
<dbReference type="PANTHER" id="PTHR11645">
    <property type="entry name" value="PYRROLINE-5-CARBOXYLATE REDUCTASE"/>
    <property type="match status" value="1"/>
</dbReference>
<comment type="catalytic activity">
    <reaction evidence="4">
        <text>L-proline + NADP(+) = (S)-1-pyrroline-5-carboxylate + NADPH + 2 H(+)</text>
        <dbReference type="Rhea" id="RHEA:14109"/>
        <dbReference type="ChEBI" id="CHEBI:15378"/>
        <dbReference type="ChEBI" id="CHEBI:17388"/>
        <dbReference type="ChEBI" id="CHEBI:57783"/>
        <dbReference type="ChEBI" id="CHEBI:58349"/>
        <dbReference type="ChEBI" id="CHEBI:60039"/>
        <dbReference type="EC" id="1.5.1.2"/>
    </reaction>
</comment>
<comment type="catalytic activity">
    <reaction evidence="4">
        <text>L-proline + NAD(+) = (S)-1-pyrroline-5-carboxylate + NADH + 2 H(+)</text>
        <dbReference type="Rhea" id="RHEA:14105"/>
        <dbReference type="ChEBI" id="CHEBI:15378"/>
        <dbReference type="ChEBI" id="CHEBI:17388"/>
        <dbReference type="ChEBI" id="CHEBI:57540"/>
        <dbReference type="ChEBI" id="CHEBI:57945"/>
        <dbReference type="ChEBI" id="CHEBI:60039"/>
        <dbReference type="EC" id="1.5.1.2"/>
    </reaction>
</comment>
<keyword evidence="4" id="KW-0963">Cytoplasm</keyword>
<dbReference type="Gene3D" id="1.10.3730.10">
    <property type="entry name" value="ProC C-terminal domain-like"/>
    <property type="match status" value="1"/>
</dbReference>
<dbReference type="Gene3D" id="3.40.50.720">
    <property type="entry name" value="NAD(P)-binding Rossmann-like Domain"/>
    <property type="match status" value="1"/>
</dbReference>
<dbReference type="OrthoDB" id="8418678at2"/>
<keyword evidence="4" id="KW-0641">Proline biosynthesis</keyword>
<keyword evidence="9" id="KW-1185">Reference proteome</keyword>
<keyword evidence="3 4" id="KW-0560">Oxidoreductase</keyword>
<comment type="subcellular location">
    <subcellularLocation>
        <location evidence="4">Cytoplasm</location>
    </subcellularLocation>
</comment>
<evidence type="ECO:0000256" key="3">
    <source>
        <dbReference type="ARBA" id="ARBA00023002"/>
    </source>
</evidence>
<comment type="function">
    <text evidence="4">Catalyzes the reduction of 1-pyrroline-5-carboxylate (PCA) to L-proline.</text>
</comment>
<comment type="caution">
    <text evidence="8">The sequence shown here is derived from an EMBL/GenBank/DDBJ whole genome shotgun (WGS) entry which is preliminary data.</text>
</comment>
<dbReference type="InterPro" id="IPR036291">
    <property type="entry name" value="NAD(P)-bd_dom_sf"/>
</dbReference>
<dbReference type="UniPathway" id="UPA00098">
    <property type="reaction ID" value="UER00361"/>
</dbReference>
<feature type="domain" description="Pyrroline-5-carboxylate reductase dimerisation" evidence="7">
    <location>
        <begin position="159"/>
        <end position="260"/>
    </location>
</feature>
<evidence type="ECO:0000313" key="8">
    <source>
        <dbReference type="EMBL" id="RDL43747.1"/>
    </source>
</evidence>
<reference evidence="8 9" key="1">
    <citation type="submission" date="2018-06" db="EMBL/GenBank/DDBJ databases">
        <title>Marinomonas sp. YLB-05 draft genome sequence.</title>
        <authorList>
            <person name="Yu L."/>
            <person name="Tang X."/>
        </authorList>
    </citation>
    <scope>NUCLEOTIDE SEQUENCE [LARGE SCALE GENOMIC DNA]</scope>
    <source>
        <strain evidence="8 9">YLB-05</strain>
    </source>
</reference>
<accession>A0A370U7J9</accession>
<sequence>MTASNYHTVGIIGGLGWLGSALTNSALLSEELAEVKFIVSSRRATATEKHPRVTFTQDNQALVDASDLIIMSVRPQDWASITLNLRDKPLMSFMAGISSHALSKKHRTKYVIRALPNGACSNQQSYTPWYCTSQDNPTLLDFIAKLLHCIGHQDQYDLEDHIEVLTAISGAGPAYPALLAQALQQSAIKLGIPQDKAQRAVNATLLGSGAAFKDLSNPPANTVFVFEEYQGTTAAGLAKMKQCGFFEAVESGVEAAYDKAIHFDSPTKE</sequence>
<name>A0A370U7J9_9GAMM</name>
<dbReference type="HAMAP" id="MF_01925">
    <property type="entry name" value="P5C_reductase"/>
    <property type="match status" value="1"/>
</dbReference>
<dbReference type="Pfam" id="PF14748">
    <property type="entry name" value="P5CR_dimer"/>
    <property type="match status" value="1"/>
</dbReference>
<feature type="binding site" evidence="5">
    <location>
        <begin position="12"/>
        <end position="18"/>
    </location>
    <ligand>
        <name>NADP(+)</name>
        <dbReference type="ChEBI" id="CHEBI:58349"/>
    </ligand>
</feature>
<feature type="domain" description="Pyrroline-5-carboxylate reductase catalytic N-terminal" evidence="6">
    <location>
        <begin position="8"/>
        <end position="95"/>
    </location>
</feature>
<comment type="similarity">
    <text evidence="1 4">Belongs to the pyrroline-5-carboxylate reductase family.</text>
</comment>
<dbReference type="PIRSF" id="PIRSF000193">
    <property type="entry name" value="Pyrrol-5-carb_rd"/>
    <property type="match status" value="1"/>
</dbReference>
<dbReference type="GO" id="GO:0004735">
    <property type="term" value="F:pyrroline-5-carboxylate reductase activity"/>
    <property type="evidence" value="ECO:0007669"/>
    <property type="project" value="UniProtKB-UniRule"/>
</dbReference>
<dbReference type="InterPro" id="IPR000304">
    <property type="entry name" value="Pyrroline-COOH_reductase"/>
</dbReference>
<evidence type="ECO:0000313" key="9">
    <source>
        <dbReference type="Proteomes" id="UP000254326"/>
    </source>
</evidence>
<dbReference type="InterPro" id="IPR008927">
    <property type="entry name" value="6-PGluconate_DH-like_C_sf"/>
</dbReference>
<evidence type="ECO:0000256" key="2">
    <source>
        <dbReference type="ARBA" id="ARBA00022857"/>
    </source>
</evidence>
<dbReference type="SUPFAM" id="SSF51735">
    <property type="entry name" value="NAD(P)-binding Rossmann-fold domains"/>
    <property type="match status" value="1"/>
</dbReference>
<comment type="pathway">
    <text evidence="4">Amino-acid biosynthesis; L-proline biosynthesis; L-proline from L-glutamate 5-semialdehyde: step 1/1.</text>
</comment>
<feature type="binding site" evidence="5">
    <location>
        <position position="59"/>
    </location>
    <ligand>
        <name>NADPH</name>
        <dbReference type="ChEBI" id="CHEBI:57783"/>
    </ligand>
</feature>
<dbReference type="InterPro" id="IPR028939">
    <property type="entry name" value="P5C_Rdtase_cat_N"/>
</dbReference>
<dbReference type="Proteomes" id="UP000254326">
    <property type="component" value="Unassembled WGS sequence"/>
</dbReference>
<dbReference type="GO" id="GO:0055129">
    <property type="term" value="P:L-proline biosynthetic process"/>
    <property type="evidence" value="ECO:0007669"/>
    <property type="project" value="UniProtKB-UniRule"/>
</dbReference>
<evidence type="ECO:0000259" key="6">
    <source>
        <dbReference type="Pfam" id="PF03807"/>
    </source>
</evidence>
<keyword evidence="2 4" id="KW-0521">NADP</keyword>
<proteinExistence type="inferred from homology"/>
<gene>
    <name evidence="4" type="primary">proC</name>
    <name evidence="8" type="ORF">DN730_13450</name>
</gene>
<dbReference type="EMBL" id="QKRA01000006">
    <property type="protein sequence ID" value="RDL43747.1"/>
    <property type="molecule type" value="Genomic_DNA"/>
</dbReference>
<protein>
    <recommendedName>
        <fullName evidence="4">Pyrroline-5-carboxylate reductase</fullName>
        <shortName evidence="4">P5C reductase</shortName>
        <shortName evidence="4">P5CR</shortName>
        <ecNumber evidence="4">1.5.1.2</ecNumber>
    </recommendedName>
    <alternativeName>
        <fullName evidence="4">PCA reductase</fullName>
    </alternativeName>
</protein>
<evidence type="ECO:0000259" key="7">
    <source>
        <dbReference type="Pfam" id="PF14748"/>
    </source>
</evidence>